<organism evidence="14 15">
    <name type="scientific">Polyplax serrata</name>
    <name type="common">Common mouse louse</name>
    <dbReference type="NCBI Taxonomy" id="468196"/>
    <lineage>
        <taxon>Eukaryota</taxon>
        <taxon>Metazoa</taxon>
        <taxon>Ecdysozoa</taxon>
        <taxon>Arthropoda</taxon>
        <taxon>Hexapoda</taxon>
        <taxon>Insecta</taxon>
        <taxon>Pterygota</taxon>
        <taxon>Neoptera</taxon>
        <taxon>Paraneoptera</taxon>
        <taxon>Psocodea</taxon>
        <taxon>Troctomorpha</taxon>
        <taxon>Phthiraptera</taxon>
        <taxon>Anoplura</taxon>
        <taxon>Polyplacidae</taxon>
        <taxon>Polyplax</taxon>
    </lineage>
</organism>
<sequence length="162" mass="17730">MKNWANETWYNNPDDNSKSENSTIVNSFVENNLTGFTSASEGGATDNWWAILALILVIGTAAGNILVCLAITWERKLQNVTNYFLMSLAITDLMVAILVMPLGILTLVKGKSIPIIRFRMDGWPGTPGDSPKNKRAPAGDVFAEEKMESGKKKRSCRPAGPI</sequence>
<comment type="subcellular location">
    <subcellularLocation>
        <location evidence="1">Cell membrane</location>
        <topology evidence="1">Multi-pass membrane protein</topology>
    </subcellularLocation>
</comment>
<comment type="similarity">
    <text evidence="2">Belongs to the G-protein coupled receptor 1 family.</text>
</comment>
<keyword evidence="10" id="KW-0807">Transducer</keyword>
<dbReference type="Proteomes" id="UP001372834">
    <property type="component" value="Unassembled WGS sequence"/>
</dbReference>
<dbReference type="Pfam" id="PF00001">
    <property type="entry name" value="7tm_1"/>
    <property type="match status" value="1"/>
</dbReference>
<name>A0AAN8SEU4_POLSC</name>
<dbReference type="GO" id="GO:0043410">
    <property type="term" value="P:positive regulation of MAPK cascade"/>
    <property type="evidence" value="ECO:0007669"/>
    <property type="project" value="TreeGrafter"/>
</dbReference>
<keyword evidence="6" id="KW-0297">G-protein coupled receptor</keyword>
<keyword evidence="5 12" id="KW-1133">Transmembrane helix</keyword>
<keyword evidence="4 12" id="KW-0812">Transmembrane</keyword>
<evidence type="ECO:0000256" key="1">
    <source>
        <dbReference type="ARBA" id="ARBA00004651"/>
    </source>
</evidence>
<evidence type="ECO:0000256" key="4">
    <source>
        <dbReference type="ARBA" id="ARBA00022692"/>
    </source>
</evidence>
<evidence type="ECO:0000256" key="5">
    <source>
        <dbReference type="ARBA" id="ARBA00022989"/>
    </source>
</evidence>
<evidence type="ECO:0000256" key="10">
    <source>
        <dbReference type="ARBA" id="ARBA00023224"/>
    </source>
</evidence>
<accession>A0AAN8SEU4</accession>
<dbReference type="GO" id="GO:0004993">
    <property type="term" value="F:G protein-coupled serotonin receptor activity"/>
    <property type="evidence" value="ECO:0007669"/>
    <property type="project" value="UniProtKB-ARBA"/>
</dbReference>
<keyword evidence="7 12" id="KW-0472">Membrane</keyword>
<dbReference type="SUPFAM" id="SSF81321">
    <property type="entry name" value="Family A G protein-coupled receptor-like"/>
    <property type="match status" value="1"/>
</dbReference>
<dbReference type="PANTHER" id="PTHR24248:SF199">
    <property type="entry name" value="IP13425P-RELATED"/>
    <property type="match status" value="1"/>
</dbReference>
<dbReference type="PROSITE" id="PS50262">
    <property type="entry name" value="G_PROTEIN_RECEP_F1_2"/>
    <property type="match status" value="1"/>
</dbReference>
<dbReference type="PRINTS" id="PR00237">
    <property type="entry name" value="GPCRRHODOPSN"/>
</dbReference>
<dbReference type="InterPro" id="IPR000276">
    <property type="entry name" value="GPCR_Rhodpsn"/>
</dbReference>
<evidence type="ECO:0000313" key="14">
    <source>
        <dbReference type="EMBL" id="KAK6644839.1"/>
    </source>
</evidence>
<evidence type="ECO:0000256" key="3">
    <source>
        <dbReference type="ARBA" id="ARBA00022475"/>
    </source>
</evidence>
<dbReference type="EMBL" id="JAWJWE010000001">
    <property type="protein sequence ID" value="KAK6644839.1"/>
    <property type="molecule type" value="Genomic_DNA"/>
</dbReference>
<evidence type="ECO:0000313" key="15">
    <source>
        <dbReference type="Proteomes" id="UP001372834"/>
    </source>
</evidence>
<dbReference type="Gene3D" id="1.20.1070.10">
    <property type="entry name" value="Rhodopsin 7-helix transmembrane proteins"/>
    <property type="match status" value="1"/>
</dbReference>
<evidence type="ECO:0000256" key="11">
    <source>
        <dbReference type="SAM" id="MobiDB-lite"/>
    </source>
</evidence>
<evidence type="ECO:0000256" key="12">
    <source>
        <dbReference type="SAM" id="Phobius"/>
    </source>
</evidence>
<evidence type="ECO:0000259" key="13">
    <source>
        <dbReference type="PROSITE" id="PS50262"/>
    </source>
</evidence>
<dbReference type="AlphaFoldDB" id="A0AAN8SEU4"/>
<evidence type="ECO:0000256" key="9">
    <source>
        <dbReference type="ARBA" id="ARBA00023170"/>
    </source>
</evidence>
<evidence type="ECO:0000256" key="7">
    <source>
        <dbReference type="ARBA" id="ARBA00023136"/>
    </source>
</evidence>
<keyword evidence="8" id="KW-1015">Disulfide bond</keyword>
<evidence type="ECO:0000256" key="2">
    <source>
        <dbReference type="ARBA" id="ARBA00010663"/>
    </source>
</evidence>
<dbReference type="PANTHER" id="PTHR24248">
    <property type="entry name" value="ADRENERGIC RECEPTOR-RELATED G-PROTEIN COUPLED RECEPTOR"/>
    <property type="match status" value="1"/>
</dbReference>
<proteinExistence type="inferred from homology"/>
<feature type="region of interest" description="Disordered" evidence="11">
    <location>
        <begin position="125"/>
        <end position="162"/>
    </location>
</feature>
<reference evidence="14 15" key="1">
    <citation type="submission" date="2023-10" db="EMBL/GenBank/DDBJ databases">
        <title>Genomes of two closely related lineages of the louse Polyplax serrata with different host specificities.</title>
        <authorList>
            <person name="Martinu J."/>
            <person name="Tarabai H."/>
            <person name="Stefka J."/>
            <person name="Hypsa V."/>
        </authorList>
    </citation>
    <scope>NUCLEOTIDE SEQUENCE [LARGE SCALE GENOMIC DNA]</scope>
    <source>
        <strain evidence="14">HR10_N</strain>
    </source>
</reference>
<feature type="domain" description="G-protein coupled receptors family 1 profile" evidence="13">
    <location>
        <begin position="63"/>
        <end position="102"/>
    </location>
</feature>
<comment type="caution">
    <text evidence="14">The sequence shown here is derived from an EMBL/GenBank/DDBJ whole genome shotgun (WGS) entry which is preliminary data.</text>
</comment>
<keyword evidence="3" id="KW-1003">Cell membrane</keyword>
<keyword evidence="9" id="KW-0675">Receptor</keyword>
<dbReference type="GO" id="GO:0071880">
    <property type="term" value="P:adenylate cyclase-activating adrenergic receptor signaling pathway"/>
    <property type="evidence" value="ECO:0007669"/>
    <property type="project" value="TreeGrafter"/>
</dbReference>
<evidence type="ECO:0000256" key="6">
    <source>
        <dbReference type="ARBA" id="ARBA00023040"/>
    </source>
</evidence>
<dbReference type="InterPro" id="IPR017452">
    <property type="entry name" value="GPCR_Rhodpsn_7TM"/>
</dbReference>
<protein>
    <recommendedName>
        <fullName evidence="13">G-protein coupled receptors family 1 profile domain-containing protein</fullName>
    </recommendedName>
</protein>
<feature type="transmembrane region" description="Helical" evidence="12">
    <location>
        <begin position="48"/>
        <end position="71"/>
    </location>
</feature>
<feature type="transmembrane region" description="Helical" evidence="12">
    <location>
        <begin position="83"/>
        <end position="108"/>
    </location>
</feature>
<dbReference type="GO" id="GO:0005886">
    <property type="term" value="C:plasma membrane"/>
    <property type="evidence" value="ECO:0007669"/>
    <property type="project" value="UniProtKB-SubCell"/>
</dbReference>
<evidence type="ECO:0000256" key="8">
    <source>
        <dbReference type="ARBA" id="ARBA00023157"/>
    </source>
</evidence>
<gene>
    <name evidence="14" type="ORF">RUM43_001112</name>
</gene>